<dbReference type="PROSITE" id="PS50125">
    <property type="entry name" value="GUANYLATE_CYCLASE_2"/>
    <property type="match status" value="1"/>
</dbReference>
<dbReference type="EMBL" id="VTUZ01000069">
    <property type="protein sequence ID" value="KAA0997920.1"/>
    <property type="molecule type" value="Genomic_DNA"/>
</dbReference>
<feature type="DNA-binding region" description="OmpR/PhoB-type" evidence="4">
    <location>
        <begin position="55"/>
        <end position="151"/>
    </location>
</feature>
<dbReference type="GO" id="GO:0006355">
    <property type="term" value="P:regulation of DNA-templated transcription"/>
    <property type="evidence" value="ECO:0007669"/>
    <property type="project" value="InterPro"/>
</dbReference>
<keyword evidence="2" id="KW-0067">ATP-binding</keyword>
<evidence type="ECO:0000313" key="8">
    <source>
        <dbReference type="Proteomes" id="UP000325273"/>
    </source>
</evidence>
<dbReference type="Pfam" id="PF13191">
    <property type="entry name" value="AAA_16"/>
    <property type="match status" value="1"/>
</dbReference>
<dbReference type="Gene3D" id="3.30.70.1230">
    <property type="entry name" value="Nucleotide cyclase"/>
    <property type="match status" value="1"/>
</dbReference>
<name>A0A5B0G7A0_9BURK</name>
<dbReference type="CDD" id="cd07302">
    <property type="entry name" value="CHD"/>
    <property type="match status" value="1"/>
</dbReference>
<dbReference type="InterPro" id="IPR001867">
    <property type="entry name" value="OmpR/PhoB-type_DNA-bd"/>
</dbReference>
<evidence type="ECO:0000256" key="3">
    <source>
        <dbReference type="ARBA" id="ARBA00023125"/>
    </source>
</evidence>
<organism evidence="7 8">
    <name type="scientific">Paraburkholderia panacisoli</name>
    <dbReference type="NCBI Taxonomy" id="2603818"/>
    <lineage>
        <taxon>Bacteria</taxon>
        <taxon>Pseudomonadati</taxon>
        <taxon>Pseudomonadota</taxon>
        <taxon>Betaproteobacteria</taxon>
        <taxon>Burkholderiales</taxon>
        <taxon>Burkholderiaceae</taxon>
        <taxon>Paraburkholderia</taxon>
    </lineage>
</organism>
<accession>A0A5B0G7A0</accession>
<dbReference type="InterPro" id="IPR036388">
    <property type="entry name" value="WH-like_DNA-bd_sf"/>
</dbReference>
<dbReference type="SUPFAM" id="SSF46894">
    <property type="entry name" value="C-terminal effector domain of the bipartite response regulators"/>
    <property type="match status" value="1"/>
</dbReference>
<gene>
    <name evidence="7" type="ORF">FVF58_46955</name>
</gene>
<dbReference type="GO" id="GO:0004016">
    <property type="term" value="F:adenylate cyclase activity"/>
    <property type="evidence" value="ECO:0007669"/>
    <property type="project" value="UniProtKB-ARBA"/>
</dbReference>
<evidence type="ECO:0000313" key="7">
    <source>
        <dbReference type="EMBL" id="KAA0997920.1"/>
    </source>
</evidence>
<sequence>MCAIRRFADVLLFSMGGWHGPSVGMEASDATTIGRMKPETSPKHALATTIGSAAAGVVRYPGFEVDVDRGELRVEGQAVVLRPRTFALLAYLAQHPGRLLARDELLQAVWRDAIVTDDSLVQCLGELRSALGEHRQRVIRTVPRRGYMLELQPIAPAMSCEADPTDSISLASLIESRAVPQPCTNRDMRCMKCGFENAVAASFCEQCGANLARICPKCGHELSPSAQFCRACGTPVGPSPPPIHYTPPHLAERILAEHAALEARGETAGERKSVTVLFADLADSTELIRDMDPEDADRLIGPVVELMMGAVHHYEGYVAKSLGDGILALFGAPIAHEDHTQRALYAALRMQDEMRRHSNRIRLQSGIPLQIRVGINTGEVVVRSIRKDDLHTEYEPVGYTIHVAFRMQTIAAPSSILVSESSYKLAKGYFEFKALENTHVKGIPDPLAVYEVLGPGALRTRLQVAARLGLAQFVGRQTELGQLHHALEQAAAGRGQIVALVGEAGVGKSRLLHEFKERSHRGCLVLETFAVPHGKAFPYLPLIELLRNYFQITAPDDDRRCREKVADKVLTLDRSLEDLLPYLLYLLGISEPGSALAEMDSQIRRGRTFGAITRLLVRESLNQPIELLVEDLQWLDGETQAFLAFLADRVASTRMLLLMNYRPEYEHGWGQKSYCTQLRLDALDQVEAPRLLMSLLGDDLSLSPLKQLILEKTEGNPFFMEEIVQTLAEEKLLLGPRGRYRIETTPTTLHMPTTVQGVLAARMDRLPTAEKALLQTLAVVGKESPWRLIHAVVGQSEDELRRLLCHLQAAEFIYERSTFRGEEYSFKHALTQEVAGNSLLAEQRSLLHERTAQAVEALFHSRLKDYCSELAHHYSLSGNTPKAVHCLTFTAELHQFRREAQLTQECAEAAITLSTEQGFPFWLAWATILRGWALAEQGRIEEGIAQMSHGLAAYRATGAELGRPYFLGLMASAYANAGQAQAGLSVLLEAMAMVDKTGERYYEAELHRLKGELLVLQEGNIKTGGSASAKEAEACFHKAIAVAHHQDAKSLELRALLSLARLWQRQGKTAAARHRLVQLQAAFTEGFESVDLRQTKVLLDELL</sequence>
<dbReference type="Gene3D" id="1.25.40.10">
    <property type="entry name" value="Tetratricopeptide repeat domain"/>
    <property type="match status" value="1"/>
</dbReference>
<dbReference type="Pfam" id="PF00211">
    <property type="entry name" value="Guanylate_cyc"/>
    <property type="match status" value="1"/>
</dbReference>
<evidence type="ECO:0000259" key="6">
    <source>
        <dbReference type="PROSITE" id="PS51755"/>
    </source>
</evidence>
<dbReference type="InterPro" id="IPR001054">
    <property type="entry name" value="A/G_cyclase"/>
</dbReference>
<evidence type="ECO:0000256" key="4">
    <source>
        <dbReference type="PROSITE-ProRule" id="PRU01091"/>
    </source>
</evidence>
<dbReference type="SUPFAM" id="SSF52540">
    <property type="entry name" value="P-loop containing nucleoside triphosphate hydrolases"/>
    <property type="match status" value="1"/>
</dbReference>
<feature type="domain" description="Guanylate cyclase" evidence="5">
    <location>
        <begin position="275"/>
        <end position="408"/>
    </location>
</feature>
<dbReference type="InterPro" id="IPR016032">
    <property type="entry name" value="Sig_transdc_resp-reg_C-effctor"/>
</dbReference>
<dbReference type="Proteomes" id="UP000325273">
    <property type="component" value="Unassembled WGS sequence"/>
</dbReference>
<dbReference type="SUPFAM" id="SSF48452">
    <property type="entry name" value="TPR-like"/>
    <property type="match status" value="1"/>
</dbReference>
<dbReference type="Pfam" id="PF00486">
    <property type="entry name" value="Trans_reg_C"/>
    <property type="match status" value="1"/>
</dbReference>
<reference evidence="7 8" key="1">
    <citation type="submission" date="2019-08" db="EMBL/GenBank/DDBJ databases">
        <title>Paraburkholderia sp. DCY113.</title>
        <authorList>
            <person name="Kang J."/>
        </authorList>
    </citation>
    <scope>NUCLEOTIDE SEQUENCE [LARGE SCALE GENOMIC DNA]</scope>
    <source>
        <strain evidence="7 8">DCY113</strain>
    </source>
</reference>
<dbReference type="GO" id="GO:0009190">
    <property type="term" value="P:cyclic nucleotide biosynthetic process"/>
    <property type="evidence" value="ECO:0007669"/>
    <property type="project" value="InterPro"/>
</dbReference>
<dbReference type="PANTHER" id="PTHR16305">
    <property type="entry name" value="TESTICULAR SOLUBLE ADENYLYL CYCLASE"/>
    <property type="match status" value="1"/>
</dbReference>
<dbReference type="InterPro" id="IPR041664">
    <property type="entry name" value="AAA_16"/>
</dbReference>
<dbReference type="Gene3D" id="1.10.10.10">
    <property type="entry name" value="Winged helix-like DNA-binding domain superfamily/Winged helix DNA-binding domain"/>
    <property type="match status" value="1"/>
</dbReference>
<dbReference type="CDD" id="cd00383">
    <property type="entry name" value="trans_reg_C"/>
    <property type="match status" value="1"/>
</dbReference>
<dbReference type="AlphaFoldDB" id="A0A5B0G7A0"/>
<keyword evidence="3 4" id="KW-0238">DNA-binding</keyword>
<dbReference type="PROSITE" id="PS51755">
    <property type="entry name" value="OMPR_PHOB"/>
    <property type="match status" value="1"/>
</dbReference>
<dbReference type="GO" id="GO:0003677">
    <property type="term" value="F:DNA binding"/>
    <property type="evidence" value="ECO:0007669"/>
    <property type="project" value="UniProtKB-UniRule"/>
</dbReference>
<dbReference type="InterPro" id="IPR025874">
    <property type="entry name" value="DZR"/>
</dbReference>
<dbReference type="SMART" id="SM00862">
    <property type="entry name" value="Trans_reg_C"/>
    <property type="match status" value="1"/>
</dbReference>
<proteinExistence type="predicted"/>
<dbReference type="Gene3D" id="3.40.50.300">
    <property type="entry name" value="P-loop containing nucleotide triphosphate hydrolases"/>
    <property type="match status" value="1"/>
</dbReference>
<evidence type="ECO:0000256" key="2">
    <source>
        <dbReference type="ARBA" id="ARBA00022840"/>
    </source>
</evidence>
<protein>
    <submittedName>
        <fullName evidence="7">AAA family ATPase</fullName>
    </submittedName>
</protein>
<dbReference type="InterPro" id="IPR029787">
    <property type="entry name" value="Nucleotide_cyclase"/>
</dbReference>
<dbReference type="PANTHER" id="PTHR16305:SF28">
    <property type="entry name" value="GUANYLATE CYCLASE DOMAIN-CONTAINING PROTEIN"/>
    <property type="match status" value="1"/>
</dbReference>
<comment type="caution">
    <text evidence="7">The sequence shown here is derived from an EMBL/GenBank/DDBJ whole genome shotgun (WGS) entry which is preliminary data.</text>
</comment>
<dbReference type="SMART" id="SM00044">
    <property type="entry name" value="CYCc"/>
    <property type="match status" value="1"/>
</dbReference>
<dbReference type="Pfam" id="PF12773">
    <property type="entry name" value="DZR"/>
    <property type="match status" value="1"/>
</dbReference>
<keyword evidence="1" id="KW-0547">Nucleotide-binding</keyword>
<evidence type="ECO:0000259" key="5">
    <source>
        <dbReference type="PROSITE" id="PS50125"/>
    </source>
</evidence>
<evidence type="ECO:0000256" key="1">
    <source>
        <dbReference type="ARBA" id="ARBA00022741"/>
    </source>
</evidence>
<dbReference type="InterPro" id="IPR011990">
    <property type="entry name" value="TPR-like_helical_dom_sf"/>
</dbReference>
<dbReference type="GO" id="GO:0000160">
    <property type="term" value="P:phosphorelay signal transduction system"/>
    <property type="evidence" value="ECO:0007669"/>
    <property type="project" value="InterPro"/>
</dbReference>
<dbReference type="GO" id="GO:0005524">
    <property type="term" value="F:ATP binding"/>
    <property type="evidence" value="ECO:0007669"/>
    <property type="project" value="UniProtKB-KW"/>
</dbReference>
<keyword evidence="8" id="KW-1185">Reference proteome</keyword>
<feature type="domain" description="OmpR/PhoB-type" evidence="6">
    <location>
        <begin position="55"/>
        <end position="151"/>
    </location>
</feature>
<dbReference type="SUPFAM" id="SSF55073">
    <property type="entry name" value="Nucleotide cyclase"/>
    <property type="match status" value="1"/>
</dbReference>
<dbReference type="InterPro" id="IPR027417">
    <property type="entry name" value="P-loop_NTPase"/>
</dbReference>
<dbReference type="GO" id="GO:0005737">
    <property type="term" value="C:cytoplasm"/>
    <property type="evidence" value="ECO:0007669"/>
    <property type="project" value="TreeGrafter"/>
</dbReference>